<feature type="transmembrane region" description="Helical" evidence="6">
    <location>
        <begin position="214"/>
        <end position="236"/>
    </location>
</feature>
<evidence type="ECO:0000313" key="9">
    <source>
        <dbReference type="Proteomes" id="UP000078454"/>
    </source>
</evidence>
<organism evidence="8 9">
    <name type="scientific">Paenibacillus oryzisoli</name>
    <dbReference type="NCBI Taxonomy" id="1850517"/>
    <lineage>
        <taxon>Bacteria</taxon>
        <taxon>Bacillati</taxon>
        <taxon>Bacillota</taxon>
        <taxon>Bacilli</taxon>
        <taxon>Bacillales</taxon>
        <taxon>Paenibacillaceae</taxon>
        <taxon>Paenibacillus</taxon>
    </lineage>
</organism>
<dbReference type="NCBIfam" id="NF047574">
    <property type="entry name" value="opine_export_Sa"/>
    <property type="match status" value="1"/>
</dbReference>
<feature type="transmembrane region" description="Helical" evidence="6">
    <location>
        <begin position="305"/>
        <end position="328"/>
    </location>
</feature>
<dbReference type="InterPro" id="IPR052714">
    <property type="entry name" value="MFS_Exporter"/>
</dbReference>
<evidence type="ECO:0000256" key="5">
    <source>
        <dbReference type="ARBA" id="ARBA00023136"/>
    </source>
</evidence>
<evidence type="ECO:0000256" key="1">
    <source>
        <dbReference type="ARBA" id="ARBA00004651"/>
    </source>
</evidence>
<dbReference type="STRING" id="1850517.A8708_05065"/>
<feature type="transmembrane region" description="Helical" evidence="6">
    <location>
        <begin position="369"/>
        <end position="387"/>
    </location>
</feature>
<evidence type="ECO:0000313" key="8">
    <source>
        <dbReference type="EMBL" id="OAS14872.1"/>
    </source>
</evidence>
<keyword evidence="9" id="KW-1185">Reference proteome</keyword>
<evidence type="ECO:0000256" key="2">
    <source>
        <dbReference type="ARBA" id="ARBA00022448"/>
    </source>
</evidence>
<keyword evidence="2" id="KW-0813">Transport</keyword>
<dbReference type="Gene3D" id="1.20.1250.20">
    <property type="entry name" value="MFS general substrate transporter like domains"/>
    <property type="match status" value="1"/>
</dbReference>
<feature type="transmembrane region" description="Helical" evidence="6">
    <location>
        <begin position="248"/>
        <end position="266"/>
    </location>
</feature>
<evidence type="ECO:0000259" key="7">
    <source>
        <dbReference type="PROSITE" id="PS50850"/>
    </source>
</evidence>
<dbReference type="PANTHER" id="PTHR23531">
    <property type="entry name" value="QUINOLENE RESISTANCE PROTEIN NORA"/>
    <property type="match status" value="1"/>
</dbReference>
<protein>
    <submittedName>
        <fullName evidence="8">Multidrug MFS transporter</fullName>
    </submittedName>
</protein>
<comment type="caution">
    <text evidence="8">The sequence shown here is derived from an EMBL/GenBank/DDBJ whole genome shotgun (WGS) entry which is preliminary data.</text>
</comment>
<dbReference type="OrthoDB" id="2545864at2"/>
<dbReference type="Proteomes" id="UP000078454">
    <property type="component" value="Unassembled WGS sequence"/>
</dbReference>
<accession>A0A198A192</accession>
<dbReference type="PROSITE" id="PS50850">
    <property type="entry name" value="MFS"/>
    <property type="match status" value="1"/>
</dbReference>
<feature type="transmembrane region" description="Helical" evidence="6">
    <location>
        <begin position="132"/>
        <end position="154"/>
    </location>
</feature>
<keyword evidence="3 6" id="KW-0812">Transmembrane</keyword>
<dbReference type="InterPro" id="IPR020846">
    <property type="entry name" value="MFS_dom"/>
</dbReference>
<feature type="transmembrane region" description="Helical" evidence="6">
    <location>
        <begin position="98"/>
        <end position="120"/>
    </location>
</feature>
<dbReference type="GO" id="GO:0022857">
    <property type="term" value="F:transmembrane transporter activity"/>
    <property type="evidence" value="ECO:0007669"/>
    <property type="project" value="InterPro"/>
</dbReference>
<feature type="transmembrane region" description="Helical" evidence="6">
    <location>
        <begin position="160"/>
        <end position="180"/>
    </location>
</feature>
<gene>
    <name evidence="8" type="ORF">A8708_05065</name>
</gene>
<reference evidence="8 9" key="1">
    <citation type="submission" date="2016-05" db="EMBL/GenBank/DDBJ databases">
        <title>Paenibacillus sp. 1ZS3-15 nov., isolated from the rhizosphere soil.</title>
        <authorList>
            <person name="Zhang X.X."/>
            <person name="Zhang J."/>
        </authorList>
    </citation>
    <scope>NUCLEOTIDE SEQUENCE [LARGE SCALE GENOMIC DNA]</scope>
    <source>
        <strain evidence="8 9">1ZS3-15</strain>
    </source>
</reference>
<keyword evidence="4 6" id="KW-1133">Transmembrane helix</keyword>
<feature type="transmembrane region" description="Helical" evidence="6">
    <location>
        <begin position="340"/>
        <end position="363"/>
    </location>
</feature>
<name>A0A198A192_9BACL</name>
<dbReference type="SUPFAM" id="SSF103473">
    <property type="entry name" value="MFS general substrate transporter"/>
    <property type="match status" value="1"/>
</dbReference>
<dbReference type="RefSeq" id="WP_068669016.1">
    <property type="nucleotide sequence ID" value="NZ_LYPB01000087.1"/>
</dbReference>
<proteinExistence type="predicted"/>
<dbReference type="PANTHER" id="PTHR23531:SF2">
    <property type="entry name" value="PERMEASE"/>
    <property type="match status" value="1"/>
</dbReference>
<dbReference type="EMBL" id="LYPB01000087">
    <property type="protein sequence ID" value="OAS14872.1"/>
    <property type="molecule type" value="Genomic_DNA"/>
</dbReference>
<dbReference type="GO" id="GO:0005886">
    <property type="term" value="C:plasma membrane"/>
    <property type="evidence" value="ECO:0007669"/>
    <property type="project" value="UniProtKB-SubCell"/>
</dbReference>
<feature type="domain" description="Major facilitator superfamily (MFS) profile" evidence="7">
    <location>
        <begin position="8"/>
        <end position="393"/>
    </location>
</feature>
<dbReference type="AlphaFoldDB" id="A0A198A192"/>
<feature type="transmembrane region" description="Helical" evidence="6">
    <location>
        <begin position="278"/>
        <end position="299"/>
    </location>
</feature>
<evidence type="ECO:0000256" key="3">
    <source>
        <dbReference type="ARBA" id="ARBA00022692"/>
    </source>
</evidence>
<feature type="transmembrane region" description="Helical" evidence="6">
    <location>
        <begin position="42"/>
        <end position="62"/>
    </location>
</feature>
<feature type="transmembrane region" description="Helical" evidence="6">
    <location>
        <begin position="12"/>
        <end position="30"/>
    </location>
</feature>
<keyword evidence="5 6" id="KW-0472">Membrane</keyword>
<comment type="subcellular location">
    <subcellularLocation>
        <location evidence="1">Cell membrane</location>
        <topology evidence="1">Multi-pass membrane protein</topology>
    </subcellularLocation>
</comment>
<dbReference type="InterPro" id="IPR036259">
    <property type="entry name" value="MFS_trans_sf"/>
</dbReference>
<sequence length="399" mass="43332">MTGALSWPFVRLYILALLFFSANAILNVLIPLRGESLGASNTAIGLIMGAYMCTAMIFRPWAGVIIKQQGPIKVLRILLVVNGLALLLYAFSTLEGFLIARILQGCSTAFFSMALQIGIIDALPEKERSQGISLYSLFTYMPGILGPVLAIGIWQAGGMSYFTILLVAIAIVTGVFGYSIPMETEREQPAEKQRESELQLGVLQSFSQLVKNPYLFKSSVLMLTASTVFGAITNFLPLYATQLKHGSAGIYLMIQAGFVVAARFALRKKIPSDGIWHTYFMMGIMLILAVAVQCVSYSLEGGIVFFYGGAVLMGLAQALLYPVLTTYLSFVLPQMTRNALLGLFVAMADLGMSLGGVLMGPIADATSYSTMYMICAMMSAGMIIFAYEKQSKIARQIDN</sequence>
<feature type="transmembrane region" description="Helical" evidence="6">
    <location>
        <begin position="74"/>
        <end position="92"/>
    </location>
</feature>
<evidence type="ECO:0000256" key="6">
    <source>
        <dbReference type="SAM" id="Phobius"/>
    </source>
</evidence>
<dbReference type="Pfam" id="PF07690">
    <property type="entry name" value="MFS_1"/>
    <property type="match status" value="1"/>
</dbReference>
<evidence type="ECO:0000256" key="4">
    <source>
        <dbReference type="ARBA" id="ARBA00022989"/>
    </source>
</evidence>
<dbReference type="InterPro" id="IPR011701">
    <property type="entry name" value="MFS"/>
</dbReference>